<dbReference type="AlphaFoldDB" id="X1T681"/>
<feature type="domain" description="PD-(D/E)XK endonuclease-like" evidence="1">
    <location>
        <begin position="23"/>
        <end position="161"/>
    </location>
</feature>
<organism evidence="2">
    <name type="scientific">marine sediment metagenome</name>
    <dbReference type="NCBI Taxonomy" id="412755"/>
    <lineage>
        <taxon>unclassified sequences</taxon>
        <taxon>metagenomes</taxon>
        <taxon>ecological metagenomes</taxon>
    </lineage>
</organism>
<dbReference type="EMBL" id="BARW01008723">
    <property type="protein sequence ID" value="GAI86901.1"/>
    <property type="molecule type" value="Genomic_DNA"/>
</dbReference>
<evidence type="ECO:0000313" key="2">
    <source>
        <dbReference type="EMBL" id="GAI86901.1"/>
    </source>
</evidence>
<dbReference type="Pfam" id="PF12705">
    <property type="entry name" value="PDDEXK_1"/>
    <property type="match status" value="1"/>
</dbReference>
<dbReference type="InterPro" id="IPR038726">
    <property type="entry name" value="PDDEXK_AddAB-type"/>
</dbReference>
<reference evidence="2" key="1">
    <citation type="journal article" date="2014" name="Front. Microbiol.">
        <title>High frequency of phylogenetically diverse reductive dehalogenase-homologous genes in deep subseafloor sedimentary metagenomes.</title>
        <authorList>
            <person name="Kawai M."/>
            <person name="Futagami T."/>
            <person name="Toyoda A."/>
            <person name="Takaki Y."/>
            <person name="Nishi S."/>
            <person name="Hori S."/>
            <person name="Arai W."/>
            <person name="Tsubouchi T."/>
            <person name="Morono Y."/>
            <person name="Uchiyama I."/>
            <person name="Ito T."/>
            <person name="Fujiyama A."/>
            <person name="Inagaki F."/>
            <person name="Takami H."/>
        </authorList>
    </citation>
    <scope>NUCLEOTIDE SEQUENCE</scope>
    <source>
        <strain evidence="2">Expedition CK06-06</strain>
    </source>
</reference>
<accession>X1T681</accession>
<feature type="non-terminal residue" evidence="2">
    <location>
        <position position="181"/>
    </location>
</feature>
<name>X1T681_9ZZZZ</name>
<evidence type="ECO:0000259" key="1">
    <source>
        <dbReference type="Pfam" id="PF12705"/>
    </source>
</evidence>
<comment type="caution">
    <text evidence="2">The sequence shown here is derived from an EMBL/GenBank/DDBJ whole genome shotgun (WGS) entry which is preliminary data.</text>
</comment>
<protein>
    <recommendedName>
        <fullName evidence="1">PD-(D/E)XK endonuclease-like domain-containing protein</fullName>
    </recommendedName>
</protein>
<proteinExistence type="predicted"/>
<gene>
    <name evidence="2" type="ORF">S12H4_17777</name>
</gene>
<sequence>MNKFFSYSALKLYGFEGDESEYSCRYAYFLQYEKRLKSKATDSRRFLVGGVCHNCFERWAKEGDYKRGWMRSIFTVEWERYIKKNPVLFLSSTDEGMLQNRCTEYLTSIEEGYFSLGLDRTSVEIEYVIKVWIPGWQTFLYARADFFDRKNSDVYDMKASKIKRYFDLRQGLFEAALLLLK</sequence>